<dbReference type="Proteomes" id="UP000801492">
    <property type="component" value="Unassembled WGS sequence"/>
</dbReference>
<dbReference type="GO" id="GO:0043565">
    <property type="term" value="F:sequence-specific DNA binding"/>
    <property type="evidence" value="ECO:0007669"/>
    <property type="project" value="TreeGrafter"/>
</dbReference>
<dbReference type="EMBL" id="VTPC01000812">
    <property type="protein sequence ID" value="KAF2904243.1"/>
    <property type="molecule type" value="Genomic_DNA"/>
</dbReference>
<dbReference type="OrthoDB" id="6437358at2759"/>
<keyword evidence="2" id="KW-1185">Reference proteome</keyword>
<comment type="caution">
    <text evidence="1">The sequence shown here is derived from an EMBL/GenBank/DDBJ whole genome shotgun (WGS) entry which is preliminary data.</text>
</comment>
<organism evidence="1 2">
    <name type="scientific">Ignelater luminosus</name>
    <name type="common">Cucubano</name>
    <name type="synonym">Pyrophorus luminosus</name>
    <dbReference type="NCBI Taxonomy" id="2038154"/>
    <lineage>
        <taxon>Eukaryota</taxon>
        <taxon>Metazoa</taxon>
        <taxon>Ecdysozoa</taxon>
        <taxon>Arthropoda</taxon>
        <taxon>Hexapoda</taxon>
        <taxon>Insecta</taxon>
        <taxon>Pterygota</taxon>
        <taxon>Neoptera</taxon>
        <taxon>Endopterygota</taxon>
        <taxon>Coleoptera</taxon>
        <taxon>Polyphaga</taxon>
        <taxon>Elateriformia</taxon>
        <taxon>Elateroidea</taxon>
        <taxon>Elateridae</taxon>
        <taxon>Agrypninae</taxon>
        <taxon>Pyrophorini</taxon>
        <taxon>Ignelater</taxon>
    </lineage>
</organism>
<proteinExistence type="predicted"/>
<accession>A0A8K0GNQ0</accession>
<evidence type="ECO:0008006" key="3">
    <source>
        <dbReference type="Google" id="ProtNLM"/>
    </source>
</evidence>
<dbReference type="PANTHER" id="PTHR47055">
    <property type="entry name" value="DDE_TNP_1_7 DOMAIN-CONTAINING PROTEIN"/>
    <property type="match status" value="1"/>
</dbReference>
<dbReference type="AlphaFoldDB" id="A0A8K0GNQ0"/>
<reference evidence="1" key="1">
    <citation type="submission" date="2019-08" db="EMBL/GenBank/DDBJ databases">
        <title>The genome of the North American firefly Photinus pyralis.</title>
        <authorList>
            <consortium name="Photinus pyralis genome working group"/>
            <person name="Fallon T.R."/>
            <person name="Sander Lower S.E."/>
            <person name="Weng J.-K."/>
        </authorList>
    </citation>
    <scope>NUCLEOTIDE SEQUENCE</scope>
    <source>
        <strain evidence="1">TRF0915ILg1</strain>
        <tissue evidence="1">Whole body</tissue>
    </source>
</reference>
<gene>
    <name evidence="1" type="ORF">ILUMI_01939</name>
</gene>
<evidence type="ECO:0000313" key="2">
    <source>
        <dbReference type="Proteomes" id="UP000801492"/>
    </source>
</evidence>
<protein>
    <recommendedName>
        <fullName evidence="3">Transposase</fullName>
    </recommendedName>
</protein>
<evidence type="ECO:0000313" key="1">
    <source>
        <dbReference type="EMBL" id="KAF2904243.1"/>
    </source>
</evidence>
<dbReference type="PANTHER" id="PTHR47055:SF3">
    <property type="entry name" value="PHORBOL-ESTER_DAG-TYPE DOMAIN-CONTAINING PROTEIN"/>
    <property type="match status" value="1"/>
</dbReference>
<name>A0A8K0GNQ0_IGNLU</name>
<sequence>MLKTICEVKSRIEDRENSKQNEDAECFNMIVECTEKPMLQLFTKIQLANERFVWYAPVEQAVSISESECFGRYGFRVHPWQTYQIRQIKTRAWQKESSPIRGLGECVVFGFFNILNSEFSDRKCLLSFDNFFTSARLVTELEKLGYGAIGKVRENRTEYKKNIRGDFNLVAIRYKNNIYVAQKGIRNVNITVEEIKVVLGIMLFSEYHSLLSKRMYWKVEPDCQYNAVVTVVTNCIPLEPMKTAVRYSGKMKIDVRMPGSVASYNQHMGGIDLNDQFVLTYRCSIRSKKNGSGSFVVRQ</sequence>
<dbReference type="InterPro" id="IPR052638">
    <property type="entry name" value="PiggyBac_TE-derived"/>
</dbReference>